<dbReference type="Proteomes" id="UP000825935">
    <property type="component" value="Chromosome 3"/>
</dbReference>
<evidence type="ECO:0000313" key="3">
    <source>
        <dbReference type="EMBL" id="KAH7441406.1"/>
    </source>
</evidence>
<proteinExistence type="predicted"/>
<comment type="caution">
    <text evidence="3">The sequence shown here is derived from an EMBL/GenBank/DDBJ whole genome shotgun (WGS) entry which is preliminary data.</text>
</comment>
<accession>A0A8T2V5T2</accession>
<keyword evidence="2" id="KW-0812">Transmembrane</keyword>
<name>A0A8T2V5T2_CERRI</name>
<feature type="region of interest" description="Disordered" evidence="1">
    <location>
        <begin position="199"/>
        <end position="228"/>
    </location>
</feature>
<keyword evidence="2" id="KW-1133">Transmembrane helix</keyword>
<reference evidence="3" key="1">
    <citation type="submission" date="2021-08" db="EMBL/GenBank/DDBJ databases">
        <title>WGS assembly of Ceratopteris richardii.</title>
        <authorList>
            <person name="Marchant D.B."/>
            <person name="Chen G."/>
            <person name="Jenkins J."/>
            <person name="Shu S."/>
            <person name="Leebens-Mack J."/>
            <person name="Grimwood J."/>
            <person name="Schmutz J."/>
            <person name="Soltis P."/>
            <person name="Soltis D."/>
            <person name="Chen Z.-H."/>
        </authorList>
    </citation>
    <scope>NUCLEOTIDE SEQUENCE</scope>
    <source>
        <strain evidence="3">Whitten #5841</strain>
        <tissue evidence="3">Leaf</tissue>
    </source>
</reference>
<dbReference type="AlphaFoldDB" id="A0A8T2V5T2"/>
<sequence length="228" mass="24027">MIIGAPSFSAQTQTSTDPPQKHALFSVLMADCGDCLPFKVPLLIALGVVGFFCYEAFLFIPTVARHYNYILARMTVLRMEVFPRHCCHLACFCVEVENLSAESCDAMRSRSEALSPVICSTNTSACPPTGSAAVCNAGPFCCDSCNATCLVMPLAVALPANVPAPSAVVAAPAAGMWRRASAVSSAILASEQTFPLPSMTGTALPVRPTSPTTSPTTLWTRKATPMTS</sequence>
<evidence type="ECO:0000256" key="1">
    <source>
        <dbReference type="SAM" id="MobiDB-lite"/>
    </source>
</evidence>
<feature type="transmembrane region" description="Helical" evidence="2">
    <location>
        <begin position="43"/>
        <end position="64"/>
    </location>
</feature>
<evidence type="ECO:0000313" key="4">
    <source>
        <dbReference type="Proteomes" id="UP000825935"/>
    </source>
</evidence>
<protein>
    <submittedName>
        <fullName evidence="3">Uncharacterized protein</fullName>
    </submittedName>
</protein>
<organism evidence="3 4">
    <name type="scientific">Ceratopteris richardii</name>
    <name type="common">Triangle waterfern</name>
    <dbReference type="NCBI Taxonomy" id="49495"/>
    <lineage>
        <taxon>Eukaryota</taxon>
        <taxon>Viridiplantae</taxon>
        <taxon>Streptophyta</taxon>
        <taxon>Embryophyta</taxon>
        <taxon>Tracheophyta</taxon>
        <taxon>Polypodiopsida</taxon>
        <taxon>Polypodiidae</taxon>
        <taxon>Polypodiales</taxon>
        <taxon>Pteridineae</taxon>
        <taxon>Pteridaceae</taxon>
        <taxon>Parkerioideae</taxon>
        <taxon>Ceratopteris</taxon>
    </lineage>
</organism>
<evidence type="ECO:0000256" key="2">
    <source>
        <dbReference type="SAM" id="Phobius"/>
    </source>
</evidence>
<dbReference type="EMBL" id="CM035408">
    <property type="protein sequence ID" value="KAH7441406.1"/>
    <property type="molecule type" value="Genomic_DNA"/>
</dbReference>
<gene>
    <name evidence="3" type="ORF">KP509_03G037100</name>
</gene>
<keyword evidence="4" id="KW-1185">Reference proteome</keyword>
<keyword evidence="2" id="KW-0472">Membrane</keyword>